<gene>
    <name evidence="2" type="ORF">EA472_18255</name>
</gene>
<dbReference type="InterPro" id="IPR002687">
    <property type="entry name" value="Nop_dom"/>
</dbReference>
<evidence type="ECO:0000313" key="3">
    <source>
        <dbReference type="Proteomes" id="UP000281431"/>
    </source>
</evidence>
<dbReference type="GO" id="GO:0030515">
    <property type="term" value="F:snoRNA binding"/>
    <property type="evidence" value="ECO:0007669"/>
    <property type="project" value="InterPro"/>
</dbReference>
<reference evidence="2 3" key="1">
    <citation type="submission" date="2018-10" db="EMBL/GenBank/DDBJ databases">
        <title>Natrarchaeobius chitinivorans gen. nov., sp. nov., and Natrarchaeobius haloalkaliphilus sp. nov., alkaliphilic, chitin-utilizing haloarchaea from hypersaline alkaline lakes.</title>
        <authorList>
            <person name="Sorokin D.Y."/>
            <person name="Elcheninov A.G."/>
            <person name="Kostrikina N.A."/>
            <person name="Bale N.J."/>
            <person name="Sinninghe Damste J.S."/>
            <person name="Khijniak T.V."/>
            <person name="Kublanov I.V."/>
            <person name="Toshchakov S.V."/>
        </authorList>
    </citation>
    <scope>NUCLEOTIDE SEQUENCE [LARGE SCALE GENOMIC DNA]</scope>
    <source>
        <strain evidence="2 3">AArcht7</strain>
    </source>
</reference>
<dbReference type="GO" id="GO:0031428">
    <property type="term" value="C:box C/D methylation guide snoRNP complex"/>
    <property type="evidence" value="ECO:0007669"/>
    <property type="project" value="InterPro"/>
</dbReference>
<dbReference type="InterPro" id="IPR029012">
    <property type="entry name" value="Helix_hairpin_bin_sf"/>
</dbReference>
<dbReference type="InterPro" id="IPR042239">
    <property type="entry name" value="Nop_C"/>
</dbReference>
<dbReference type="SUPFAM" id="SSF89124">
    <property type="entry name" value="Nop domain"/>
    <property type="match status" value="1"/>
</dbReference>
<dbReference type="Proteomes" id="UP000281431">
    <property type="component" value="Unassembled WGS sequence"/>
</dbReference>
<dbReference type="AlphaFoldDB" id="A0A3N6MLW7"/>
<dbReference type="InterPro" id="IPR036070">
    <property type="entry name" value="Nop_dom_sf"/>
</dbReference>
<protein>
    <submittedName>
        <fullName evidence="2">NOP58 family protein</fullName>
    </submittedName>
</protein>
<dbReference type="Gene3D" id="1.10.287.660">
    <property type="entry name" value="Helix hairpin bin"/>
    <property type="match status" value="1"/>
</dbReference>
<dbReference type="EMBL" id="REFZ01000016">
    <property type="protein sequence ID" value="RQG98350.1"/>
    <property type="molecule type" value="Genomic_DNA"/>
</dbReference>
<dbReference type="OrthoDB" id="11877at2157"/>
<feature type="domain" description="Nop" evidence="1">
    <location>
        <begin position="165"/>
        <end position="279"/>
    </location>
</feature>
<dbReference type="Gene3D" id="1.10.246.90">
    <property type="entry name" value="Nop domain"/>
    <property type="match status" value="1"/>
</dbReference>
<name>A0A3N6MLW7_NATCH</name>
<sequence>MSDDAPIAGGWFAGVDPDDLEAGASAIREGERSHPRDWPALAVESGFADDEREYYDLLKETTARATKAAVSEAERADDRQLVHAVRAMDDCERTANELAERLAEWAGTVDSEAGTGIEYARSLSSGGRSLEADDRRIVSLAERTASLADEADELREFVERRTPTVAPNLAALAGPVLGARLISLAGGLENLAKKPSGTIQVLGAEDALFAHLRGHAPSPKHGIIYVHDAVRGTHPDERGSAARALAGKLAIAARIDHYSGDLKPELEDELDGRIRTIRARTDGKPDADGGSDE</sequence>
<evidence type="ECO:0000259" key="1">
    <source>
        <dbReference type="PROSITE" id="PS51358"/>
    </source>
</evidence>
<proteinExistence type="predicted"/>
<dbReference type="InterPro" id="IPR045056">
    <property type="entry name" value="Nop56/Nop58"/>
</dbReference>
<dbReference type="PROSITE" id="PS51358">
    <property type="entry name" value="NOP"/>
    <property type="match status" value="1"/>
</dbReference>
<comment type="caution">
    <text evidence="2">The sequence shown here is derived from an EMBL/GenBank/DDBJ whole genome shotgun (WGS) entry which is preliminary data.</text>
</comment>
<keyword evidence="3" id="KW-1185">Reference proteome</keyword>
<dbReference type="PANTHER" id="PTHR10894">
    <property type="entry name" value="NUCLEOLAR PROTEIN 5 NUCLEOLAR PROTEIN NOP5 NOP58"/>
    <property type="match status" value="1"/>
</dbReference>
<dbReference type="Pfam" id="PF01798">
    <property type="entry name" value="Nop"/>
    <property type="match status" value="1"/>
</dbReference>
<organism evidence="2 3">
    <name type="scientific">Natrarchaeobius chitinivorans</name>
    <dbReference type="NCBI Taxonomy" id="1679083"/>
    <lineage>
        <taxon>Archaea</taxon>
        <taxon>Methanobacteriati</taxon>
        <taxon>Methanobacteriota</taxon>
        <taxon>Stenosarchaea group</taxon>
        <taxon>Halobacteria</taxon>
        <taxon>Halobacteriales</taxon>
        <taxon>Natrialbaceae</taxon>
        <taxon>Natrarchaeobius</taxon>
    </lineage>
</organism>
<dbReference type="PANTHER" id="PTHR10894:SF0">
    <property type="entry name" value="NUCLEOLAR PROTEIN 56"/>
    <property type="match status" value="1"/>
</dbReference>
<accession>A0A3N6MLW7</accession>
<evidence type="ECO:0000313" key="2">
    <source>
        <dbReference type="EMBL" id="RQG98350.1"/>
    </source>
</evidence>